<evidence type="ECO:0000256" key="2">
    <source>
        <dbReference type="SAM" id="SignalP"/>
    </source>
</evidence>
<proteinExistence type="predicted"/>
<dbReference type="PANTHER" id="PTHR35980:SF1">
    <property type="entry name" value="NEUROPEPTIDE CCHAMIDE-1-RELATED"/>
    <property type="match status" value="1"/>
</dbReference>
<dbReference type="EMBL" id="GBXI01014833">
    <property type="protein sequence ID" value="JAC99458.1"/>
    <property type="molecule type" value="Transcribed_RNA"/>
</dbReference>
<dbReference type="AlphaFoldDB" id="A0A0A1WK80"/>
<dbReference type="GO" id="GO:0005615">
    <property type="term" value="C:extracellular space"/>
    <property type="evidence" value="ECO:0007669"/>
    <property type="project" value="TreeGrafter"/>
</dbReference>
<dbReference type="PANTHER" id="PTHR35980">
    <property type="entry name" value="NEUROPEPTIDE CCHAMIDE-1-RELATED"/>
    <property type="match status" value="1"/>
</dbReference>
<gene>
    <name evidence="3" type="primary">SIP5</name>
    <name evidence="3" type="ORF">g.25169</name>
</gene>
<feature type="compositionally biased region" description="Basic and acidic residues" evidence="1">
    <location>
        <begin position="138"/>
        <end position="154"/>
    </location>
</feature>
<evidence type="ECO:0000256" key="1">
    <source>
        <dbReference type="SAM" id="MobiDB-lite"/>
    </source>
</evidence>
<feature type="region of interest" description="Disordered" evidence="1">
    <location>
        <begin position="124"/>
        <end position="154"/>
    </location>
</feature>
<dbReference type="GO" id="GO:0005184">
    <property type="term" value="F:neuropeptide hormone activity"/>
    <property type="evidence" value="ECO:0007669"/>
    <property type="project" value="InterPro"/>
</dbReference>
<organism evidence="3">
    <name type="scientific">Zeugodacus cucurbitae</name>
    <name type="common">Melon fruit fly</name>
    <name type="synonym">Bactrocera cucurbitae</name>
    <dbReference type="NCBI Taxonomy" id="28588"/>
    <lineage>
        <taxon>Eukaryota</taxon>
        <taxon>Metazoa</taxon>
        <taxon>Ecdysozoa</taxon>
        <taxon>Arthropoda</taxon>
        <taxon>Hexapoda</taxon>
        <taxon>Insecta</taxon>
        <taxon>Pterygota</taxon>
        <taxon>Neoptera</taxon>
        <taxon>Endopterygota</taxon>
        <taxon>Diptera</taxon>
        <taxon>Brachycera</taxon>
        <taxon>Muscomorpha</taxon>
        <taxon>Tephritoidea</taxon>
        <taxon>Tephritidae</taxon>
        <taxon>Zeugodacus</taxon>
        <taxon>Zeugodacus</taxon>
    </lineage>
</organism>
<accession>A0A0A1WK80</accession>
<protein>
    <submittedName>
        <fullName evidence="3">Protein SIP5</fullName>
    </submittedName>
</protein>
<feature type="chain" id="PRO_5001993855" evidence="2">
    <location>
        <begin position="23"/>
        <end position="230"/>
    </location>
</feature>
<dbReference type="InterPro" id="IPR037729">
    <property type="entry name" value="CCHa1/2"/>
</dbReference>
<sequence length="230" mass="25773">MWRPAIFGIILICLVLSSNVQGSCLEYGHSCWGAHGKRSSGSAVAGSKARLAERNSRGGNQLNLLEDDNANRFVGSKFDINEATTSAEIAPHLATSAEDISADSNYSAKERNNYLGQRQLKFPLHKSNSESSNTALDHSNRKSETADSREERQHALHLQQQQRKYPQHIERWHKLPIFGLRRPYVSSPLALTDVAPLELPKRNVEKDLLQQIGQLTGERYDDVGAYYDFP</sequence>
<name>A0A0A1WK80_ZEUCU</name>
<reference evidence="3" key="2">
    <citation type="journal article" date="2015" name="Gigascience">
        <title>Reconstructing a comprehensive transcriptome assembly of a white-pupal translocated strain of the pest fruit fly Bactrocera cucurbitae.</title>
        <authorList>
            <person name="Sim S.B."/>
            <person name="Calla B."/>
            <person name="Hall B."/>
            <person name="DeRego T."/>
            <person name="Geib S.M."/>
        </authorList>
    </citation>
    <scope>NUCLEOTIDE SEQUENCE</scope>
</reference>
<keyword evidence="2" id="KW-0732">Signal</keyword>
<feature type="signal peptide" evidence="2">
    <location>
        <begin position="1"/>
        <end position="22"/>
    </location>
</feature>
<dbReference type="GO" id="GO:0007218">
    <property type="term" value="P:neuropeptide signaling pathway"/>
    <property type="evidence" value="ECO:0007669"/>
    <property type="project" value="InterPro"/>
</dbReference>
<evidence type="ECO:0000313" key="3">
    <source>
        <dbReference type="EMBL" id="JAC99458.1"/>
    </source>
</evidence>
<reference evidence="3" key="1">
    <citation type="submission" date="2014-11" db="EMBL/GenBank/DDBJ databases">
        <authorList>
            <person name="Geib S."/>
        </authorList>
    </citation>
    <scope>NUCLEOTIDE SEQUENCE</scope>
</reference>